<organism evidence="2 3">
    <name type="scientific">Chromobacterium phragmitis</name>
    <dbReference type="NCBI Taxonomy" id="2202141"/>
    <lineage>
        <taxon>Bacteria</taxon>
        <taxon>Pseudomonadati</taxon>
        <taxon>Pseudomonadota</taxon>
        <taxon>Betaproteobacteria</taxon>
        <taxon>Neisseriales</taxon>
        <taxon>Chromobacteriaceae</taxon>
        <taxon>Chromobacterium</taxon>
    </lineage>
</organism>
<proteinExistence type="predicted"/>
<evidence type="ECO:0000259" key="1">
    <source>
        <dbReference type="Pfam" id="PF13521"/>
    </source>
</evidence>
<keyword evidence="3" id="KW-1185">Reference proteome</keyword>
<dbReference type="EMBL" id="JBDXMI010000015">
    <property type="protein sequence ID" value="MEO9387187.1"/>
    <property type="molecule type" value="Genomic_DNA"/>
</dbReference>
<name>A0ABV0J0Y4_9NEIS</name>
<dbReference type="Gene3D" id="3.40.50.300">
    <property type="entry name" value="P-loop containing nucleotide triphosphate hydrolases"/>
    <property type="match status" value="1"/>
</dbReference>
<evidence type="ECO:0000313" key="3">
    <source>
        <dbReference type="Proteomes" id="UP001462502"/>
    </source>
</evidence>
<comment type="caution">
    <text evidence="2">The sequence shown here is derived from an EMBL/GenBank/DDBJ whole genome shotgun (WGS) entry which is preliminary data.</text>
</comment>
<evidence type="ECO:0000313" key="2">
    <source>
        <dbReference type="EMBL" id="MEO9387187.1"/>
    </source>
</evidence>
<sequence>MTMIYGLTGAHRTGKTTLAQAVADRLQINFLKTDVSGVLAKIGIDPAADVDFKTRMRAQHAVLDALDAAYGAAPADCITDRTPLDAIAYTLADVRRESVVDEAELSAYLARAFDMLNRRFSMVCLVQPGIPLIEEEGKAPATAGYVEHIAQLAAGLVVDDRVSVMARIIPSRVVDLSDRVDCVIRAIQDSTRYASELRAGELIH</sequence>
<dbReference type="InterPro" id="IPR027417">
    <property type="entry name" value="P-loop_NTPase"/>
</dbReference>
<dbReference type="SUPFAM" id="SSF52540">
    <property type="entry name" value="P-loop containing nucleoside triphosphate hydrolases"/>
    <property type="match status" value="2"/>
</dbReference>
<dbReference type="InterPro" id="IPR038727">
    <property type="entry name" value="NadR/Ttd14_AAA_dom"/>
</dbReference>
<gene>
    <name evidence="2" type="ORF">ABI908_24120</name>
</gene>
<dbReference type="Pfam" id="PF13521">
    <property type="entry name" value="AAA_28"/>
    <property type="match status" value="1"/>
</dbReference>
<dbReference type="Proteomes" id="UP001462502">
    <property type="component" value="Unassembled WGS sequence"/>
</dbReference>
<feature type="domain" description="NadR/Ttd14 AAA" evidence="1">
    <location>
        <begin position="7"/>
        <end position="105"/>
    </location>
</feature>
<accession>A0ABV0J0Y4</accession>
<reference evidence="2 3" key="1">
    <citation type="submission" date="2024-05" db="EMBL/GenBank/DDBJ databases">
        <authorList>
            <person name="De Oliveira J.P."/>
            <person name="Noriler S.A."/>
            <person name="De Oliveira A.G."/>
            <person name="Sipoli D.S."/>
        </authorList>
    </citation>
    <scope>NUCLEOTIDE SEQUENCE [LARGE SCALE GENOMIC DNA]</scope>
    <source>
        <strain evidence="2 3">LABIM192</strain>
    </source>
</reference>
<protein>
    <submittedName>
        <fullName evidence="2">AAA family ATPase</fullName>
    </submittedName>
</protein>
<dbReference type="RefSeq" id="WP_347937985.1">
    <property type="nucleotide sequence ID" value="NZ_JBDXMI010000015.1"/>
</dbReference>